<feature type="transmembrane region" description="Helical" evidence="1">
    <location>
        <begin position="442"/>
        <end position="462"/>
    </location>
</feature>
<gene>
    <name evidence="2" type="ORF">CCMP2556_LOCUS33652</name>
</gene>
<evidence type="ECO:0000256" key="1">
    <source>
        <dbReference type="SAM" id="Phobius"/>
    </source>
</evidence>
<accession>A0ABP0NXL0</accession>
<name>A0ABP0NXL0_9DINO</name>
<evidence type="ECO:0008006" key="4">
    <source>
        <dbReference type="Google" id="ProtNLM"/>
    </source>
</evidence>
<sequence length="533" mass="58864">MGQSNCCHEDKVPQAIEEVPGHAGTGPGDVPKAPAAVTLDACNAEETGEALPVTFNSCRSHFGRIQRQNTNRQLLVDTEILRSVSLRRTLHWLGEMWSKNPAELSISQGEALWSQSHPALKYDIFLSHTWQTSGTQKFLALSLQSGWSVAIAFWLLGVSTSVVLCLCKVLPTWPVMVLPNFDAPTTVWTNLLGLIFLTVGFLIAPYLPRCRSVADACFLDVACVNQSDRELMERAVYGLGGFLSVSDELRVLWSPPYLSRLWCIFELAAYRSANPTGRIRFAPIYIELSVLVAVVAGHVACCFFAAFTGWLSAHPALAAIAGWLPLTQALHTLRRLNRSRAELISEMQSFSLSRAVCSNSQDRDYVMSAIAHWYQSPEGFEDYVRGPLRQELMRSISFAKVSPGYLFLIATAPASAAIQVLIGFWESGASREELLCSVVARVLSTGIFWMIFCAKMCILNLCHRFAARWPCCDLLPSLLISLALLVATQLGVVLGRMAAQNLLTALHLWPNFGEVEVIWLALSLSLTIGTLRW</sequence>
<keyword evidence="3" id="KW-1185">Reference proteome</keyword>
<dbReference type="EMBL" id="CAXAMN010022339">
    <property type="protein sequence ID" value="CAK9068517.1"/>
    <property type="molecule type" value="Genomic_DNA"/>
</dbReference>
<feature type="transmembrane region" description="Helical" evidence="1">
    <location>
        <begin position="313"/>
        <end position="333"/>
    </location>
</feature>
<feature type="transmembrane region" description="Helical" evidence="1">
    <location>
        <begin position="191"/>
        <end position="208"/>
    </location>
</feature>
<keyword evidence="1" id="KW-1133">Transmembrane helix</keyword>
<reference evidence="2 3" key="1">
    <citation type="submission" date="2024-02" db="EMBL/GenBank/DDBJ databases">
        <authorList>
            <person name="Chen Y."/>
            <person name="Shah S."/>
            <person name="Dougan E. K."/>
            <person name="Thang M."/>
            <person name="Chan C."/>
        </authorList>
    </citation>
    <scope>NUCLEOTIDE SEQUENCE [LARGE SCALE GENOMIC DNA]</scope>
</reference>
<keyword evidence="1" id="KW-0812">Transmembrane</keyword>
<feature type="transmembrane region" description="Helical" evidence="1">
    <location>
        <begin position="147"/>
        <end position="171"/>
    </location>
</feature>
<protein>
    <recommendedName>
        <fullName evidence="4">Transmembrane protein</fullName>
    </recommendedName>
</protein>
<evidence type="ECO:0000313" key="2">
    <source>
        <dbReference type="EMBL" id="CAK9068517.1"/>
    </source>
</evidence>
<feature type="transmembrane region" description="Helical" evidence="1">
    <location>
        <begin position="284"/>
        <end position="307"/>
    </location>
</feature>
<keyword evidence="1" id="KW-0472">Membrane</keyword>
<feature type="transmembrane region" description="Helical" evidence="1">
    <location>
        <begin position="474"/>
        <end position="495"/>
    </location>
</feature>
<evidence type="ECO:0000313" key="3">
    <source>
        <dbReference type="Proteomes" id="UP001642484"/>
    </source>
</evidence>
<comment type="caution">
    <text evidence="2">The sequence shown here is derived from an EMBL/GenBank/DDBJ whole genome shotgun (WGS) entry which is preliminary data.</text>
</comment>
<dbReference type="Proteomes" id="UP001642484">
    <property type="component" value="Unassembled WGS sequence"/>
</dbReference>
<feature type="transmembrane region" description="Helical" evidence="1">
    <location>
        <begin position="403"/>
        <end position="422"/>
    </location>
</feature>
<proteinExistence type="predicted"/>
<feature type="transmembrane region" description="Helical" evidence="1">
    <location>
        <begin position="515"/>
        <end position="531"/>
    </location>
</feature>
<organism evidence="2 3">
    <name type="scientific">Durusdinium trenchii</name>
    <dbReference type="NCBI Taxonomy" id="1381693"/>
    <lineage>
        <taxon>Eukaryota</taxon>
        <taxon>Sar</taxon>
        <taxon>Alveolata</taxon>
        <taxon>Dinophyceae</taxon>
        <taxon>Suessiales</taxon>
        <taxon>Symbiodiniaceae</taxon>
        <taxon>Durusdinium</taxon>
    </lineage>
</organism>